<gene>
    <name evidence="2" type="ORF">OFUS_LOCUS5155</name>
</gene>
<keyword evidence="3" id="KW-1185">Reference proteome</keyword>
<dbReference type="SUPFAM" id="SSF53335">
    <property type="entry name" value="S-adenosyl-L-methionine-dependent methyltransferases"/>
    <property type="match status" value="1"/>
</dbReference>
<reference evidence="2" key="1">
    <citation type="submission" date="2022-03" db="EMBL/GenBank/DDBJ databases">
        <authorList>
            <person name="Martin C."/>
        </authorList>
    </citation>
    <scope>NUCLEOTIDE SEQUENCE</scope>
</reference>
<dbReference type="CDD" id="cd02440">
    <property type="entry name" value="AdoMet_MTases"/>
    <property type="match status" value="1"/>
</dbReference>
<evidence type="ECO:0000259" key="1">
    <source>
        <dbReference type="Pfam" id="PF13649"/>
    </source>
</evidence>
<dbReference type="Proteomes" id="UP000749559">
    <property type="component" value="Unassembled WGS sequence"/>
</dbReference>
<dbReference type="OrthoDB" id="2019266at2759"/>
<dbReference type="EMBL" id="CAIIXF020000002">
    <property type="protein sequence ID" value="CAH1778199.1"/>
    <property type="molecule type" value="Genomic_DNA"/>
</dbReference>
<comment type="caution">
    <text evidence="2">The sequence shown here is derived from an EMBL/GenBank/DDBJ whole genome shotgun (WGS) entry which is preliminary data.</text>
</comment>
<dbReference type="AlphaFoldDB" id="A0A8S4NAV8"/>
<dbReference type="InterPro" id="IPR029063">
    <property type="entry name" value="SAM-dependent_MTases_sf"/>
</dbReference>
<dbReference type="Gene3D" id="3.40.50.150">
    <property type="entry name" value="Vaccinia Virus protein VP39"/>
    <property type="match status" value="1"/>
</dbReference>
<evidence type="ECO:0000313" key="2">
    <source>
        <dbReference type="EMBL" id="CAH1778199.1"/>
    </source>
</evidence>
<accession>A0A8S4NAV8</accession>
<protein>
    <recommendedName>
        <fullName evidence="1">Methyltransferase domain-containing protein</fullName>
    </recommendedName>
</protein>
<name>A0A8S4NAV8_OWEFU</name>
<proteinExistence type="predicted"/>
<sequence length="171" mass="18673">NSTTPLAAARVLAEYIEDKSAPVLDLAAGTGIVGGELKRLGFTHIDALDASQAMLDKAVEKNVYKRLICDYMGPNVLDIKDDTYGGAVATGCFVTGHARQDCFLEIIRVLKPGGVLIIQLNKAGLAKPYLAGFEDTLKAHEDDKLWTLLKKEFIPYVLGNNDGLRYVYKKN</sequence>
<dbReference type="InterPro" id="IPR041698">
    <property type="entry name" value="Methyltransf_25"/>
</dbReference>
<feature type="non-terminal residue" evidence="2">
    <location>
        <position position="171"/>
    </location>
</feature>
<organism evidence="2 3">
    <name type="scientific">Owenia fusiformis</name>
    <name type="common">Polychaete worm</name>
    <dbReference type="NCBI Taxonomy" id="6347"/>
    <lineage>
        <taxon>Eukaryota</taxon>
        <taxon>Metazoa</taxon>
        <taxon>Spiralia</taxon>
        <taxon>Lophotrochozoa</taxon>
        <taxon>Annelida</taxon>
        <taxon>Polychaeta</taxon>
        <taxon>Sedentaria</taxon>
        <taxon>Canalipalpata</taxon>
        <taxon>Sabellida</taxon>
        <taxon>Oweniida</taxon>
        <taxon>Oweniidae</taxon>
        <taxon>Owenia</taxon>
    </lineage>
</organism>
<feature type="domain" description="Methyltransferase" evidence="1">
    <location>
        <begin position="23"/>
        <end position="114"/>
    </location>
</feature>
<evidence type="ECO:0000313" key="3">
    <source>
        <dbReference type="Proteomes" id="UP000749559"/>
    </source>
</evidence>
<dbReference type="Pfam" id="PF13649">
    <property type="entry name" value="Methyltransf_25"/>
    <property type="match status" value="1"/>
</dbReference>